<organism evidence="1">
    <name type="scientific">marine metagenome</name>
    <dbReference type="NCBI Taxonomy" id="408172"/>
    <lineage>
        <taxon>unclassified sequences</taxon>
        <taxon>metagenomes</taxon>
        <taxon>ecological metagenomes</taxon>
    </lineage>
</organism>
<sequence>MMFLHTGQAEVQSERAKGQAGVIDAHKLQNGGLQVVNVHWILGDMKAEFIGLPER</sequence>
<accession>A0A382MPC1</accession>
<dbReference type="EMBL" id="UINC01094974">
    <property type="protein sequence ID" value="SVC50669.1"/>
    <property type="molecule type" value="Genomic_DNA"/>
</dbReference>
<evidence type="ECO:0000313" key="1">
    <source>
        <dbReference type="EMBL" id="SVC50669.1"/>
    </source>
</evidence>
<dbReference type="AlphaFoldDB" id="A0A382MPC1"/>
<feature type="non-terminal residue" evidence="1">
    <location>
        <position position="55"/>
    </location>
</feature>
<reference evidence="1" key="1">
    <citation type="submission" date="2018-05" db="EMBL/GenBank/DDBJ databases">
        <authorList>
            <person name="Lanie J.A."/>
            <person name="Ng W.-L."/>
            <person name="Kazmierczak K.M."/>
            <person name="Andrzejewski T.M."/>
            <person name="Davidsen T.M."/>
            <person name="Wayne K.J."/>
            <person name="Tettelin H."/>
            <person name="Glass J.I."/>
            <person name="Rusch D."/>
            <person name="Podicherti R."/>
            <person name="Tsui H.-C.T."/>
            <person name="Winkler M.E."/>
        </authorList>
    </citation>
    <scope>NUCLEOTIDE SEQUENCE</scope>
</reference>
<name>A0A382MPC1_9ZZZZ</name>
<protein>
    <submittedName>
        <fullName evidence="1">Uncharacterized protein</fullName>
    </submittedName>
</protein>
<proteinExistence type="predicted"/>
<gene>
    <name evidence="1" type="ORF">METZ01_LOCUS303523</name>
</gene>